<dbReference type="AlphaFoldDB" id="A0A319DDY5"/>
<organism evidence="1 2">
    <name type="scientific">Aspergillus uvarum CBS 121591</name>
    <dbReference type="NCBI Taxonomy" id="1448315"/>
    <lineage>
        <taxon>Eukaryota</taxon>
        <taxon>Fungi</taxon>
        <taxon>Dikarya</taxon>
        <taxon>Ascomycota</taxon>
        <taxon>Pezizomycotina</taxon>
        <taxon>Eurotiomycetes</taxon>
        <taxon>Eurotiomycetidae</taxon>
        <taxon>Eurotiales</taxon>
        <taxon>Aspergillaceae</taxon>
        <taxon>Aspergillus</taxon>
        <taxon>Aspergillus subgen. Circumdati</taxon>
    </lineage>
</organism>
<dbReference type="OrthoDB" id="4177740at2759"/>
<proteinExistence type="predicted"/>
<evidence type="ECO:0000313" key="1">
    <source>
        <dbReference type="EMBL" id="PYH86298.1"/>
    </source>
</evidence>
<protein>
    <submittedName>
        <fullName evidence="1">Uncharacterized protein</fullName>
    </submittedName>
</protein>
<dbReference type="EMBL" id="KZ821677">
    <property type="protein sequence ID" value="PYH86298.1"/>
    <property type="molecule type" value="Genomic_DNA"/>
</dbReference>
<keyword evidence="2" id="KW-1185">Reference proteome</keyword>
<dbReference type="Proteomes" id="UP000248340">
    <property type="component" value="Unassembled WGS sequence"/>
</dbReference>
<name>A0A319DDY5_9EURO</name>
<sequence>MTLTMYTDSPRRLERRRFLVDLEYKIETLQAHKLDLLQLKELKVEIQQLSLCGAPAPFSLQPSADDYKFWKDVYESMQPEFAVFHMTDMPGRGFPHMMAVIYNGLEVENQGALRGELLIILRMMICARS</sequence>
<dbReference type="VEuPathDB" id="FungiDB:BO82DRAFT_428743"/>
<accession>A0A319DDY5</accession>
<dbReference type="GeneID" id="37143210"/>
<evidence type="ECO:0000313" key="2">
    <source>
        <dbReference type="Proteomes" id="UP000248340"/>
    </source>
</evidence>
<reference evidence="1 2" key="1">
    <citation type="submission" date="2016-12" db="EMBL/GenBank/DDBJ databases">
        <title>The genomes of Aspergillus section Nigri reveals drivers in fungal speciation.</title>
        <authorList>
            <consortium name="DOE Joint Genome Institute"/>
            <person name="Vesth T.C."/>
            <person name="Nybo J."/>
            <person name="Theobald S."/>
            <person name="Brandl J."/>
            <person name="Frisvad J.C."/>
            <person name="Nielsen K.F."/>
            <person name="Lyhne E.K."/>
            <person name="Kogle M.E."/>
            <person name="Kuo A."/>
            <person name="Riley R."/>
            <person name="Clum A."/>
            <person name="Nolan M."/>
            <person name="Lipzen A."/>
            <person name="Salamov A."/>
            <person name="Henrissat B."/>
            <person name="Wiebenga A."/>
            <person name="De Vries R.P."/>
            <person name="Grigoriev I.V."/>
            <person name="Mortensen U.H."/>
            <person name="Andersen M.R."/>
            <person name="Baker S.E."/>
        </authorList>
    </citation>
    <scope>NUCLEOTIDE SEQUENCE [LARGE SCALE GENOMIC DNA]</scope>
    <source>
        <strain evidence="1 2">CBS 121591</strain>
    </source>
</reference>
<dbReference type="STRING" id="1448315.A0A319DDY5"/>
<gene>
    <name evidence="1" type="ORF">BO82DRAFT_428743</name>
</gene>
<dbReference type="RefSeq" id="XP_025496498.1">
    <property type="nucleotide sequence ID" value="XM_025640468.1"/>
</dbReference>